<keyword evidence="7 12" id="KW-0378">Hydrolase</keyword>
<dbReference type="SMART" id="SM01110">
    <property type="entry name" value="Cutinase"/>
    <property type="match status" value="1"/>
</dbReference>
<evidence type="ECO:0000256" key="5">
    <source>
        <dbReference type="ARBA" id="ARBA00022525"/>
    </source>
</evidence>
<reference evidence="13" key="1">
    <citation type="submission" date="2021-07" db="EMBL/GenBank/DDBJ databases">
        <authorList>
            <person name="Durling M."/>
        </authorList>
    </citation>
    <scope>NUCLEOTIDE SEQUENCE</scope>
</reference>
<keyword evidence="6 12" id="KW-0732">Signal</keyword>
<evidence type="ECO:0000256" key="10">
    <source>
        <dbReference type="PIRSR" id="PIRSR611150-1"/>
    </source>
</evidence>
<dbReference type="Proteomes" id="UP000696280">
    <property type="component" value="Unassembled WGS sequence"/>
</dbReference>
<proteinExistence type="inferred from homology"/>
<evidence type="ECO:0000256" key="7">
    <source>
        <dbReference type="ARBA" id="ARBA00022801"/>
    </source>
</evidence>
<protein>
    <recommendedName>
        <fullName evidence="3 12">Cutinase</fullName>
        <ecNumber evidence="3 12">3.1.1.74</ecNumber>
    </recommendedName>
</protein>
<comment type="similarity">
    <text evidence="2 12">Belongs to the cutinase family.</text>
</comment>
<dbReference type="EMBL" id="CAJVRL010000078">
    <property type="protein sequence ID" value="CAG8957267.1"/>
    <property type="molecule type" value="Genomic_DNA"/>
</dbReference>
<dbReference type="InterPro" id="IPR000675">
    <property type="entry name" value="Cutinase/axe"/>
</dbReference>
<evidence type="ECO:0000256" key="8">
    <source>
        <dbReference type="ARBA" id="ARBA00023157"/>
    </source>
</evidence>
<feature type="signal peptide" evidence="12">
    <location>
        <begin position="1"/>
        <end position="19"/>
    </location>
</feature>
<dbReference type="PRINTS" id="PR00129">
    <property type="entry name" value="CUTINASE"/>
</dbReference>
<feature type="active site" description="Proton donor/acceptor" evidence="10">
    <location>
        <position position="212"/>
    </location>
</feature>
<dbReference type="PANTHER" id="PTHR48250">
    <property type="entry name" value="CUTINASE 2-RELATED"/>
    <property type="match status" value="1"/>
</dbReference>
<keyword evidence="4 12" id="KW-0719">Serine esterase</keyword>
<dbReference type="AlphaFoldDB" id="A0A9N9L599"/>
<gene>
    <name evidence="13" type="ORF">HYFRA_00010689</name>
</gene>
<dbReference type="Gene3D" id="3.40.50.1820">
    <property type="entry name" value="alpha/beta hydrolase"/>
    <property type="match status" value="1"/>
</dbReference>
<evidence type="ECO:0000256" key="4">
    <source>
        <dbReference type="ARBA" id="ARBA00022487"/>
    </source>
</evidence>
<feature type="disulfide bond" evidence="11">
    <location>
        <begin position="196"/>
        <end position="203"/>
    </location>
</feature>
<accession>A0A9N9L599</accession>
<evidence type="ECO:0000256" key="2">
    <source>
        <dbReference type="ARBA" id="ARBA00007534"/>
    </source>
</evidence>
<dbReference type="PROSITE" id="PS00155">
    <property type="entry name" value="CUTINASE_1"/>
    <property type="match status" value="1"/>
</dbReference>
<evidence type="ECO:0000256" key="1">
    <source>
        <dbReference type="ARBA" id="ARBA00004613"/>
    </source>
</evidence>
<feature type="disulfide bond" evidence="11">
    <location>
        <begin position="62"/>
        <end position="137"/>
    </location>
</feature>
<keyword evidence="14" id="KW-1185">Reference proteome</keyword>
<feature type="active site" evidence="10">
    <location>
        <position position="200"/>
    </location>
</feature>
<evidence type="ECO:0000256" key="11">
    <source>
        <dbReference type="PIRSR" id="PIRSR611150-2"/>
    </source>
</evidence>
<keyword evidence="5 12" id="KW-0964">Secreted</keyword>
<comment type="function">
    <text evidence="12">Catalyzes the hydrolysis of complex carboxylic polyesters found in the cell wall of plants. Degrades cutin, a macromolecule that forms the structure of the plant cuticle.</text>
</comment>
<evidence type="ECO:0000256" key="3">
    <source>
        <dbReference type="ARBA" id="ARBA00013095"/>
    </source>
</evidence>
<comment type="catalytic activity">
    <reaction evidence="9 12">
        <text>cutin + H2O = cutin monomers.</text>
        <dbReference type="EC" id="3.1.1.74"/>
    </reaction>
</comment>
<name>A0A9N9L599_9HELO</name>
<dbReference type="InterPro" id="IPR043580">
    <property type="entry name" value="CUTINASE_1"/>
</dbReference>
<dbReference type="InterPro" id="IPR011150">
    <property type="entry name" value="Cutinase_monf"/>
</dbReference>
<dbReference type="GO" id="GO:0050525">
    <property type="term" value="F:cutinase activity"/>
    <property type="evidence" value="ECO:0007669"/>
    <property type="project" value="UniProtKB-UniRule"/>
</dbReference>
<comment type="caution">
    <text evidence="13">The sequence shown here is derived from an EMBL/GenBank/DDBJ whole genome shotgun (WGS) entry which is preliminary data.</text>
</comment>
<sequence length="230" mass="23506">MRSSTLTLALCSLAATAFARPAESVADVPASYVPDPSMIHEPGTVFNVRALPTTENGLSGACKAVTLIFARGTGEDGNVGTVVGPQVFEALRARLGTSAVTVQGVNYSATVIGYLEGGDPAGTTEMLRLINLASTQCPSTKIVLSGYSQGAQLLHKAARSLSAAVTRRVAAVVLFGDPNNGQAVGTISNSLVLSNCHVNDIICTGRGGAEAHLTYGEDAVAASDFIAARV</sequence>
<dbReference type="Pfam" id="PF01083">
    <property type="entry name" value="Cutinase"/>
    <property type="match status" value="1"/>
</dbReference>
<keyword evidence="8 11" id="KW-1015">Disulfide bond</keyword>
<dbReference type="EC" id="3.1.1.74" evidence="3 12"/>
<feature type="active site" description="Nucleophile" evidence="10">
    <location>
        <position position="148"/>
    </location>
</feature>
<dbReference type="GO" id="GO:0005576">
    <property type="term" value="C:extracellular region"/>
    <property type="evidence" value="ECO:0007669"/>
    <property type="project" value="UniProtKB-SubCell"/>
</dbReference>
<evidence type="ECO:0000256" key="12">
    <source>
        <dbReference type="RuleBase" id="RU361263"/>
    </source>
</evidence>
<comment type="subcellular location">
    <subcellularLocation>
        <location evidence="1 12">Secreted</location>
    </subcellularLocation>
</comment>
<organism evidence="13 14">
    <name type="scientific">Hymenoscyphus fraxineus</name>
    <dbReference type="NCBI Taxonomy" id="746836"/>
    <lineage>
        <taxon>Eukaryota</taxon>
        <taxon>Fungi</taxon>
        <taxon>Dikarya</taxon>
        <taxon>Ascomycota</taxon>
        <taxon>Pezizomycotina</taxon>
        <taxon>Leotiomycetes</taxon>
        <taxon>Helotiales</taxon>
        <taxon>Helotiaceae</taxon>
        <taxon>Hymenoscyphus</taxon>
    </lineage>
</organism>
<dbReference type="SUPFAM" id="SSF53474">
    <property type="entry name" value="alpha/beta-Hydrolases"/>
    <property type="match status" value="1"/>
</dbReference>
<dbReference type="PANTHER" id="PTHR48250:SF2">
    <property type="entry name" value="CUTINASE"/>
    <property type="match status" value="1"/>
</dbReference>
<evidence type="ECO:0000256" key="6">
    <source>
        <dbReference type="ARBA" id="ARBA00022729"/>
    </source>
</evidence>
<evidence type="ECO:0000256" key="9">
    <source>
        <dbReference type="ARBA" id="ARBA00034045"/>
    </source>
</evidence>
<feature type="chain" id="PRO_5040539520" description="Cutinase" evidence="12">
    <location>
        <begin position="20"/>
        <end position="230"/>
    </location>
</feature>
<evidence type="ECO:0000313" key="14">
    <source>
        <dbReference type="Proteomes" id="UP000696280"/>
    </source>
</evidence>
<evidence type="ECO:0000313" key="13">
    <source>
        <dbReference type="EMBL" id="CAG8957267.1"/>
    </source>
</evidence>
<dbReference type="InterPro" id="IPR029058">
    <property type="entry name" value="AB_hydrolase_fold"/>
</dbReference>
<dbReference type="GO" id="GO:0016052">
    <property type="term" value="P:carbohydrate catabolic process"/>
    <property type="evidence" value="ECO:0007669"/>
    <property type="project" value="TreeGrafter"/>
</dbReference>
<dbReference type="OrthoDB" id="2975078at2759"/>